<proteinExistence type="predicted"/>
<name>A0A6L6WAL1_9RHOB</name>
<evidence type="ECO:0000313" key="2">
    <source>
        <dbReference type="EMBL" id="MVO14630.1"/>
    </source>
</evidence>
<dbReference type="CDD" id="cd06532">
    <property type="entry name" value="Glyco_transf_25"/>
    <property type="match status" value="1"/>
</dbReference>
<sequence>MAGNQSPLYTLAAKIKRRHRQRARCCSDQIHSVSRRFQAVIPLYYINLAEQPSRKEWFENQCAELGISTIRIDAVDGRKLPQVKLEEFKTKQRLRLRFGPAEIGCALSHRKVWEAFCKSGEQWCFVAEDDLHLAKDSAAFFQSTFWIPKDASLVKAESTFKKCHLGPAEPIFDGERTIRRLLSLHGGAGGYFINQDAAQKALEATTHRFEPADHVLFNPEFGFFEDISAYQIAPAFGAQDLFFENSIDGFIKSGLELERQTLRKRPAVSKILRELKRPFRQGLEAASNAIYTAVRKSSFVSVPYFSAEPGSKPEILRKRFK</sequence>
<evidence type="ECO:0000259" key="1">
    <source>
        <dbReference type="Pfam" id="PF01755"/>
    </source>
</evidence>
<dbReference type="AlphaFoldDB" id="A0A6L6WAL1"/>
<evidence type="ECO:0000313" key="3">
    <source>
        <dbReference type="Proteomes" id="UP000478892"/>
    </source>
</evidence>
<accession>A0A6L6WAL1</accession>
<protein>
    <recommendedName>
        <fullName evidence="1">Glycosyl transferase family 25 domain-containing protein</fullName>
    </recommendedName>
</protein>
<dbReference type="Proteomes" id="UP000478892">
    <property type="component" value="Unassembled WGS sequence"/>
</dbReference>
<comment type="caution">
    <text evidence="2">The sequence shown here is derived from an EMBL/GenBank/DDBJ whole genome shotgun (WGS) entry which is preliminary data.</text>
</comment>
<dbReference type="EMBL" id="WQLV01000001">
    <property type="protein sequence ID" value="MVO14630.1"/>
    <property type="molecule type" value="Genomic_DNA"/>
</dbReference>
<organism evidence="2 3">
    <name type="scientific">Parasedimentitalea huanghaiensis</name>
    <dbReference type="NCBI Taxonomy" id="2682100"/>
    <lineage>
        <taxon>Bacteria</taxon>
        <taxon>Pseudomonadati</taxon>
        <taxon>Pseudomonadota</taxon>
        <taxon>Alphaproteobacteria</taxon>
        <taxon>Rhodobacterales</taxon>
        <taxon>Paracoccaceae</taxon>
        <taxon>Parasedimentitalea</taxon>
    </lineage>
</organism>
<dbReference type="InterPro" id="IPR002654">
    <property type="entry name" value="Glyco_trans_25"/>
</dbReference>
<gene>
    <name evidence="2" type="ORF">GO984_02305</name>
</gene>
<dbReference type="Pfam" id="PF01755">
    <property type="entry name" value="Glyco_transf_25"/>
    <property type="match status" value="1"/>
</dbReference>
<reference evidence="2 3" key="1">
    <citation type="submission" date="2019-12" db="EMBL/GenBank/DDBJ databases">
        <authorList>
            <person name="Zhang Y.-J."/>
        </authorList>
    </citation>
    <scope>NUCLEOTIDE SEQUENCE [LARGE SCALE GENOMIC DNA]</scope>
    <source>
        <strain evidence="2 3">CY05</strain>
    </source>
</reference>
<keyword evidence="3" id="KW-1185">Reference proteome</keyword>
<feature type="domain" description="Glycosyl transferase family 25" evidence="1">
    <location>
        <begin position="42"/>
        <end position="215"/>
    </location>
</feature>